<evidence type="ECO:0000256" key="7">
    <source>
        <dbReference type="ARBA" id="ARBA00022692"/>
    </source>
</evidence>
<reference evidence="16 17" key="1">
    <citation type="submission" date="2020-03" db="EMBL/GenBank/DDBJ databases">
        <title>Soil Listeria distribution.</title>
        <authorList>
            <person name="Liao J."/>
            <person name="Wiedmann M."/>
        </authorList>
    </citation>
    <scope>NUCLEOTIDE SEQUENCE [LARGE SCALE GENOMIC DNA]</scope>
    <source>
        <strain evidence="16 17">FSL L7-1645</strain>
    </source>
</reference>
<evidence type="ECO:0000313" key="16">
    <source>
        <dbReference type="EMBL" id="MBC1397580.1"/>
    </source>
</evidence>
<dbReference type="InterPro" id="IPR050558">
    <property type="entry name" value="PTS_Sugar-Specific_Components"/>
</dbReference>
<dbReference type="SUPFAM" id="SSF51261">
    <property type="entry name" value="Duplicated hybrid motif"/>
    <property type="match status" value="1"/>
</dbReference>
<sequence>MKYKELVSQLLFEIGGKENITSLTHCVTRLRFKLKDENKAQTENIKAINGVVTVIQSGGQYQVVIGNHVPEVYQEFIDYAEMGSSTSTVEEKHEKKGLFNTFIDVISSIFTPVLGLLAATGMIKGLNVLFVSIGLFTKDSGTYQILQAAGDCFFYFFPIFLGYTAAKKFGLTPFLGMAIGAALVYPALATFTVGKEPLYTLFQGTIFESPIYITFLGIPVILMSYSSSVIPIIISTYFAAKVEKFLKKITPSVVKSFLVPFLTVIIMVPLTYLIIGPIATWIGNLLGAAALGIYNFNPIIAGLFVGGLWQVLVMFGLHWGVIPIAINNISVLGYDPVMVLGMATPFATAAAVLAVVIRSKNKSVRAIGIPAFISSLFGVSEPSLYGVTLPRKRPFVATLVASAIGGAIMGFFGTKNYIIGGMGIFGIPNYINPDNGINSAFMGALLAILVAFMISFILTMTKLGYNPRDDIQDGKEKVQEKNGHENLKPKELLETLHIESPIKGEILPLSSIKDPAFSGGLLGKGIAVKPSEGKVYAVEDATVETLFPTKHAIGLKLTNGVEILIHIGMDTVNLEGRYFDAKVKQGEHVKKGDLLVEFDLNKLVDEGYSIETPVIITNSDQYLDIISSKESHETDLNPNVILSIVK</sequence>
<organism evidence="16 17">
    <name type="scientific">Listeria fleischmannii</name>
    <dbReference type="NCBI Taxonomy" id="1069827"/>
    <lineage>
        <taxon>Bacteria</taxon>
        <taxon>Bacillati</taxon>
        <taxon>Bacillota</taxon>
        <taxon>Bacilli</taxon>
        <taxon>Bacillales</taxon>
        <taxon>Listeriaceae</taxon>
        <taxon>Listeria</taxon>
    </lineage>
</organism>
<dbReference type="InterPro" id="IPR003352">
    <property type="entry name" value="PTS_EIIC"/>
</dbReference>
<feature type="transmembrane region" description="Helical" evidence="12">
    <location>
        <begin position="303"/>
        <end position="326"/>
    </location>
</feature>
<evidence type="ECO:0000256" key="2">
    <source>
        <dbReference type="ARBA" id="ARBA00022448"/>
    </source>
</evidence>
<protein>
    <submittedName>
        <fullName evidence="16">PTS transporter subunit EIIC</fullName>
    </submittedName>
</protein>
<comment type="caution">
    <text evidence="16">The sequence shown here is derived from an EMBL/GenBank/DDBJ whole genome shotgun (WGS) entry which is preliminary data.</text>
</comment>
<dbReference type="PROSITE" id="PS00371">
    <property type="entry name" value="PTS_EIIA_TYPE_1_HIS"/>
    <property type="match status" value="1"/>
</dbReference>
<feature type="transmembrane region" description="Helical" evidence="12">
    <location>
        <begin position="211"/>
        <end position="240"/>
    </location>
</feature>
<keyword evidence="3" id="KW-1003">Cell membrane</keyword>
<dbReference type="PROSITE" id="PS01035">
    <property type="entry name" value="PTS_EIIB_TYPE_1_CYS"/>
    <property type="match status" value="1"/>
</dbReference>
<evidence type="ECO:0000256" key="9">
    <source>
        <dbReference type="ARBA" id="ARBA00022989"/>
    </source>
</evidence>
<dbReference type="PROSITE" id="PS51103">
    <property type="entry name" value="PTS_EIIC_TYPE_1"/>
    <property type="match status" value="1"/>
</dbReference>
<evidence type="ECO:0000256" key="5">
    <source>
        <dbReference type="ARBA" id="ARBA00022679"/>
    </source>
</evidence>
<dbReference type="InterPro" id="IPR011297">
    <property type="entry name" value="PTS_IIABC_b_glu"/>
</dbReference>
<dbReference type="Proteomes" id="UP000571128">
    <property type="component" value="Unassembled WGS sequence"/>
</dbReference>
<evidence type="ECO:0000256" key="8">
    <source>
        <dbReference type="ARBA" id="ARBA00022777"/>
    </source>
</evidence>
<dbReference type="Pfam" id="PF00367">
    <property type="entry name" value="PTS_EIIB"/>
    <property type="match status" value="1"/>
</dbReference>
<evidence type="ECO:0000313" key="17">
    <source>
        <dbReference type="Proteomes" id="UP000571128"/>
    </source>
</evidence>
<keyword evidence="6" id="KW-0598">Phosphotransferase system</keyword>
<dbReference type="AlphaFoldDB" id="A0A841YBE4"/>
<dbReference type="PANTHER" id="PTHR30175">
    <property type="entry name" value="PHOSPHOTRANSFERASE SYSTEM TRANSPORT PROTEIN"/>
    <property type="match status" value="1"/>
</dbReference>
<dbReference type="Pfam" id="PF00358">
    <property type="entry name" value="PTS_EIIA_1"/>
    <property type="match status" value="1"/>
</dbReference>
<feature type="transmembrane region" description="Helical" evidence="12">
    <location>
        <begin position="395"/>
        <end position="419"/>
    </location>
</feature>
<evidence type="ECO:0000256" key="6">
    <source>
        <dbReference type="ARBA" id="ARBA00022683"/>
    </source>
</evidence>
<dbReference type="GO" id="GO:0090589">
    <property type="term" value="F:protein-phosphocysteine-trehalose phosphotransferase system transporter activity"/>
    <property type="evidence" value="ECO:0007669"/>
    <property type="project" value="TreeGrafter"/>
</dbReference>
<keyword evidence="9 12" id="KW-1133">Transmembrane helix</keyword>
<comment type="subcellular location">
    <subcellularLocation>
        <location evidence="1">Cell membrane</location>
        <topology evidence="1">Multi-pass membrane protein</topology>
    </subcellularLocation>
</comment>
<feature type="transmembrane region" description="Helical" evidence="12">
    <location>
        <begin position="278"/>
        <end position="296"/>
    </location>
</feature>
<dbReference type="SUPFAM" id="SSF55604">
    <property type="entry name" value="Glucose permease domain IIB"/>
    <property type="match status" value="1"/>
</dbReference>
<gene>
    <name evidence="16" type="ORF">HB844_01640</name>
</gene>
<dbReference type="FunFam" id="3.30.1360.60:FF:000001">
    <property type="entry name" value="PTS system glucose-specific IIBC component PtsG"/>
    <property type="match status" value="1"/>
</dbReference>
<feature type="transmembrane region" description="Helical" evidence="12">
    <location>
        <begin position="170"/>
        <end position="191"/>
    </location>
</feature>
<dbReference type="GO" id="GO:0015771">
    <property type="term" value="P:trehalose transport"/>
    <property type="evidence" value="ECO:0007669"/>
    <property type="project" value="TreeGrafter"/>
</dbReference>
<dbReference type="NCBIfam" id="TIGR00830">
    <property type="entry name" value="PTBA"/>
    <property type="match status" value="1"/>
</dbReference>
<accession>A0A841YBE4</accession>
<dbReference type="InterPro" id="IPR036878">
    <property type="entry name" value="Glu_permease_IIB"/>
</dbReference>
<dbReference type="RefSeq" id="WP_115095714.1">
    <property type="nucleotide sequence ID" value="NZ_JAARPY010000001.1"/>
</dbReference>
<evidence type="ECO:0000259" key="13">
    <source>
        <dbReference type="PROSITE" id="PS51093"/>
    </source>
</evidence>
<feature type="active site" description="Phosphocysteine intermediate; for EIIB activity" evidence="11">
    <location>
        <position position="26"/>
    </location>
</feature>
<feature type="transmembrane region" description="Helical" evidence="12">
    <location>
        <begin position="439"/>
        <end position="458"/>
    </location>
</feature>
<dbReference type="PANTHER" id="PTHR30175:SF1">
    <property type="entry name" value="PTS SYSTEM ARBUTIN-, CELLOBIOSE-, AND SALICIN-SPECIFIC EIIBC COMPONENT-RELATED"/>
    <property type="match status" value="1"/>
</dbReference>
<dbReference type="NCBIfam" id="TIGR01995">
    <property type="entry name" value="PTS-II-ABC-beta"/>
    <property type="match status" value="1"/>
</dbReference>
<dbReference type="GO" id="GO:0016301">
    <property type="term" value="F:kinase activity"/>
    <property type="evidence" value="ECO:0007669"/>
    <property type="project" value="UniProtKB-KW"/>
</dbReference>
<dbReference type="Gene3D" id="2.70.70.10">
    <property type="entry name" value="Glucose Permease (Domain IIA)"/>
    <property type="match status" value="1"/>
</dbReference>
<dbReference type="PROSITE" id="PS51098">
    <property type="entry name" value="PTS_EIIB_TYPE_1"/>
    <property type="match status" value="1"/>
</dbReference>
<dbReference type="InterPro" id="IPR013013">
    <property type="entry name" value="PTS_EIIC_1"/>
</dbReference>
<dbReference type="GO" id="GO:0005886">
    <property type="term" value="C:plasma membrane"/>
    <property type="evidence" value="ECO:0007669"/>
    <property type="project" value="UniProtKB-SubCell"/>
</dbReference>
<evidence type="ECO:0000259" key="14">
    <source>
        <dbReference type="PROSITE" id="PS51098"/>
    </source>
</evidence>
<feature type="transmembrane region" description="Helical" evidence="12">
    <location>
        <begin position="102"/>
        <end position="123"/>
    </location>
</feature>
<feature type="domain" description="PTS EIIA type-1" evidence="13">
    <location>
        <begin position="514"/>
        <end position="618"/>
    </location>
</feature>
<dbReference type="GO" id="GO:0009401">
    <property type="term" value="P:phosphoenolpyruvate-dependent sugar phosphotransferase system"/>
    <property type="evidence" value="ECO:0007669"/>
    <property type="project" value="UniProtKB-KW"/>
</dbReference>
<dbReference type="CDD" id="cd00212">
    <property type="entry name" value="PTS_IIB_glc"/>
    <property type="match status" value="1"/>
</dbReference>
<evidence type="ECO:0000256" key="1">
    <source>
        <dbReference type="ARBA" id="ARBA00004651"/>
    </source>
</evidence>
<dbReference type="Pfam" id="PF02378">
    <property type="entry name" value="PTS_EIIC"/>
    <property type="match status" value="1"/>
</dbReference>
<keyword evidence="2" id="KW-0813">Transport</keyword>
<keyword evidence="10 12" id="KW-0472">Membrane</keyword>
<evidence type="ECO:0000256" key="12">
    <source>
        <dbReference type="SAM" id="Phobius"/>
    </source>
</evidence>
<keyword evidence="4" id="KW-0762">Sugar transport</keyword>
<keyword evidence="5" id="KW-0808">Transferase</keyword>
<dbReference type="InterPro" id="IPR018113">
    <property type="entry name" value="PTrfase_EIIB_Cys"/>
</dbReference>
<dbReference type="EMBL" id="JAARPY010000001">
    <property type="protein sequence ID" value="MBC1397580.1"/>
    <property type="molecule type" value="Genomic_DNA"/>
</dbReference>
<keyword evidence="7 12" id="KW-0812">Transmembrane</keyword>
<evidence type="ECO:0000256" key="10">
    <source>
        <dbReference type="ARBA" id="ARBA00023136"/>
    </source>
</evidence>
<dbReference type="FunFam" id="2.70.70.10:FF:000001">
    <property type="entry name" value="PTS system glucose-specific IIA component"/>
    <property type="match status" value="1"/>
</dbReference>
<dbReference type="GO" id="GO:0008982">
    <property type="term" value="F:protein-N(PI)-phosphohistidine-sugar phosphotransferase activity"/>
    <property type="evidence" value="ECO:0007669"/>
    <property type="project" value="InterPro"/>
</dbReference>
<evidence type="ECO:0000259" key="15">
    <source>
        <dbReference type="PROSITE" id="PS51103"/>
    </source>
</evidence>
<dbReference type="InterPro" id="IPR001996">
    <property type="entry name" value="PTS_IIB_1"/>
</dbReference>
<keyword evidence="8" id="KW-0418">Kinase</keyword>
<evidence type="ECO:0000256" key="11">
    <source>
        <dbReference type="PROSITE-ProRule" id="PRU00421"/>
    </source>
</evidence>
<dbReference type="PROSITE" id="PS51093">
    <property type="entry name" value="PTS_EIIA_TYPE_1"/>
    <property type="match status" value="1"/>
</dbReference>
<name>A0A841YBE4_9LIST</name>
<feature type="transmembrane region" description="Helical" evidence="12">
    <location>
        <begin position="143"/>
        <end position="163"/>
    </location>
</feature>
<evidence type="ECO:0000256" key="4">
    <source>
        <dbReference type="ARBA" id="ARBA00022597"/>
    </source>
</evidence>
<feature type="domain" description="PTS EIIC type-1" evidence="15">
    <location>
        <begin position="104"/>
        <end position="478"/>
    </location>
</feature>
<feature type="transmembrane region" description="Helical" evidence="12">
    <location>
        <begin position="338"/>
        <end position="357"/>
    </location>
</feature>
<feature type="transmembrane region" description="Helical" evidence="12">
    <location>
        <begin position="252"/>
        <end position="272"/>
    </location>
</feature>
<dbReference type="InterPro" id="IPR001127">
    <property type="entry name" value="PTS_EIIA_1_perm"/>
</dbReference>
<dbReference type="Gene3D" id="3.30.1360.60">
    <property type="entry name" value="Glucose permease domain IIB"/>
    <property type="match status" value="1"/>
</dbReference>
<dbReference type="InterPro" id="IPR011055">
    <property type="entry name" value="Dup_hybrid_motif"/>
</dbReference>
<feature type="domain" description="PTS EIIB type-1" evidence="14">
    <location>
        <begin position="4"/>
        <end position="86"/>
    </location>
</feature>
<evidence type="ECO:0000256" key="3">
    <source>
        <dbReference type="ARBA" id="ARBA00022475"/>
    </source>
</evidence>
<proteinExistence type="predicted"/>